<keyword evidence="4 8" id="KW-0812">Transmembrane</keyword>
<reference evidence="13" key="1">
    <citation type="submission" date="2021-05" db="EMBL/GenBank/DDBJ databases">
        <title>Genome of Sphingobium sp. strain.</title>
        <authorList>
            <person name="Fan R."/>
        </authorList>
    </citation>
    <scope>NUCLEOTIDE SEQUENCE</scope>
    <source>
        <strain evidence="13">H33</strain>
    </source>
</reference>
<name>A0A9X1ISI8_9SPHN</name>
<dbReference type="InterPro" id="IPR036942">
    <property type="entry name" value="Beta-barrel_TonB_sf"/>
</dbReference>
<dbReference type="InterPro" id="IPR000531">
    <property type="entry name" value="Beta-barrel_TonB"/>
</dbReference>
<accession>A0A9X1ISI8</accession>
<dbReference type="InterPro" id="IPR037066">
    <property type="entry name" value="Plug_dom_sf"/>
</dbReference>
<evidence type="ECO:0000313" key="14">
    <source>
        <dbReference type="Proteomes" id="UP001138757"/>
    </source>
</evidence>
<dbReference type="Gene3D" id="2.170.130.10">
    <property type="entry name" value="TonB-dependent receptor, plug domain"/>
    <property type="match status" value="1"/>
</dbReference>
<dbReference type="AlphaFoldDB" id="A0A9X1ISI8"/>
<evidence type="ECO:0000256" key="2">
    <source>
        <dbReference type="ARBA" id="ARBA00022448"/>
    </source>
</evidence>
<gene>
    <name evidence="13" type="ORF">KK488_15390</name>
</gene>
<dbReference type="GO" id="GO:0009279">
    <property type="term" value="C:cell outer membrane"/>
    <property type="evidence" value="ECO:0007669"/>
    <property type="project" value="UniProtKB-SubCell"/>
</dbReference>
<keyword evidence="13" id="KW-0675">Receptor</keyword>
<evidence type="ECO:0000259" key="12">
    <source>
        <dbReference type="Pfam" id="PF07715"/>
    </source>
</evidence>
<organism evidence="13 14">
    <name type="scientific">Sphingobium nicotianae</name>
    <dbReference type="NCBI Taxonomy" id="2782607"/>
    <lineage>
        <taxon>Bacteria</taxon>
        <taxon>Pseudomonadati</taxon>
        <taxon>Pseudomonadota</taxon>
        <taxon>Alphaproteobacteria</taxon>
        <taxon>Sphingomonadales</taxon>
        <taxon>Sphingomonadaceae</taxon>
        <taxon>Sphingobium</taxon>
    </lineage>
</organism>
<dbReference type="Pfam" id="PF00593">
    <property type="entry name" value="TonB_dep_Rec_b-barrel"/>
    <property type="match status" value="1"/>
</dbReference>
<evidence type="ECO:0000256" key="4">
    <source>
        <dbReference type="ARBA" id="ARBA00022692"/>
    </source>
</evidence>
<dbReference type="EMBL" id="JAHGAW010000010">
    <property type="protein sequence ID" value="MBT2188339.1"/>
    <property type="molecule type" value="Genomic_DNA"/>
</dbReference>
<dbReference type="RefSeq" id="WP_214624595.1">
    <property type="nucleotide sequence ID" value="NZ_JAHGAW010000010.1"/>
</dbReference>
<evidence type="ECO:0000256" key="7">
    <source>
        <dbReference type="ARBA" id="ARBA00023237"/>
    </source>
</evidence>
<dbReference type="SUPFAM" id="SSF56935">
    <property type="entry name" value="Porins"/>
    <property type="match status" value="1"/>
</dbReference>
<dbReference type="PANTHER" id="PTHR47234:SF2">
    <property type="entry name" value="TONB-DEPENDENT RECEPTOR"/>
    <property type="match status" value="1"/>
</dbReference>
<evidence type="ECO:0000256" key="3">
    <source>
        <dbReference type="ARBA" id="ARBA00022452"/>
    </source>
</evidence>
<keyword evidence="14" id="KW-1185">Reference proteome</keyword>
<dbReference type="InterPro" id="IPR039426">
    <property type="entry name" value="TonB-dep_rcpt-like"/>
</dbReference>
<keyword evidence="6 8" id="KW-0472">Membrane</keyword>
<evidence type="ECO:0000256" key="1">
    <source>
        <dbReference type="ARBA" id="ARBA00004571"/>
    </source>
</evidence>
<dbReference type="Gene3D" id="2.40.170.20">
    <property type="entry name" value="TonB-dependent receptor, beta-barrel domain"/>
    <property type="match status" value="1"/>
</dbReference>
<keyword evidence="7 8" id="KW-0998">Cell outer membrane</keyword>
<evidence type="ECO:0000259" key="11">
    <source>
        <dbReference type="Pfam" id="PF00593"/>
    </source>
</evidence>
<evidence type="ECO:0000313" key="13">
    <source>
        <dbReference type="EMBL" id="MBT2188339.1"/>
    </source>
</evidence>
<evidence type="ECO:0000256" key="10">
    <source>
        <dbReference type="SAM" id="MobiDB-lite"/>
    </source>
</evidence>
<sequence>MASAPALAQNESAAAADEAATATDSEIIVTGSRISRRDYSSDSPIATVSSETLQNTSAVSIDQQLNKMPQFVAGANERTSATDVQPNPTSSPGIATANLRGLGPNRTLVLLDGRRTQPANASLAVDLNTIPKAALDGVEIITGGAGATYGADAVAGVVNFKLKRHFTGVAIDSQAGVTSRGDGQQYDASILVGSDFADDRGNAMLGIGWSKRDPVSAIDRSFFSDAFSDPDSATVASFPFFYGYQPANAANYSTNLPHLVNSPTQAAIDAAFAGVPGYVPGDVTAAGSTYLFFNPSQTLAGTTLFTNIHGLKSGIFAPGYKGSVSYPLTRTKNNRNAAGAITSRDLYPNGTEAYIALPLTRYSMFGNAYYDVTPDITVYVQGNFNQTNTKTRGAQPSAAYLQWGVSVPYDSATCGAASGHPVPGTLCNVLNSRPFKDDPWQLAQPLDFLGSITTDNTVYTYEVLTGLRGRLGLGDWTFDAFASHGRTSQEVLQGGVADQARYQALINSPNFGAGQIFQNFRLGTDAKCTSGLNPFTQGQVSQDCIDIISANLKTTSSLTQNQAEADFQGTLLDLPAGPVKLALGADYRENRYVYRPDDGINGNNIVSSTVGLFDTKPVDGKVSVSEFYAEILVPVLKDLPFVKSLDLDAGYRHSNYNTAGGVSTWKVTGNWKVNDIATLRGGYQRASRAPNVAELFQPGIFSTVTWTEYDPCSNTHTGGYGNTASNPNRQKVIDLCNALPGMPGPVVNTAFTGNFTFNFGLGRDQTLGNPDLKPEEASTITGGLVLQTPGMTPVGRFQLTVDYYNIKIAGAIAPATTQFVYQQCFNADGASNPSYDPKNAFCQLILRRAPDGGWASTTAKFLNFGKIATAGWDVTLNWAIPAPAMGGEQGAFNASVNFNYLDKYEVQGTPNAPVYDYANSSSPTSTTGLQNPPFGSQFRWKTFSTFGWDFGPGSLSLNWRHTPKTRNVARVTQPTATQSDTAAYDLFGLAGRVSIQRKFEVRFGIDNLFDRQPPRVGVNETTPVVGSYASASGVTDSGAYDVVGRSFYLGVKVNY</sequence>
<feature type="region of interest" description="Disordered" evidence="10">
    <location>
        <begin position="1"/>
        <end position="22"/>
    </location>
</feature>
<evidence type="ECO:0000256" key="9">
    <source>
        <dbReference type="RuleBase" id="RU003357"/>
    </source>
</evidence>
<dbReference type="Proteomes" id="UP001138757">
    <property type="component" value="Unassembled WGS sequence"/>
</dbReference>
<comment type="caution">
    <text evidence="13">The sequence shown here is derived from an EMBL/GenBank/DDBJ whole genome shotgun (WGS) entry which is preliminary data.</text>
</comment>
<evidence type="ECO:0000256" key="8">
    <source>
        <dbReference type="PROSITE-ProRule" id="PRU01360"/>
    </source>
</evidence>
<dbReference type="Pfam" id="PF07715">
    <property type="entry name" value="Plug"/>
    <property type="match status" value="1"/>
</dbReference>
<dbReference type="PROSITE" id="PS52016">
    <property type="entry name" value="TONB_DEPENDENT_REC_3"/>
    <property type="match status" value="1"/>
</dbReference>
<feature type="domain" description="TonB-dependent receptor plug" evidence="12">
    <location>
        <begin position="40"/>
        <end position="157"/>
    </location>
</feature>
<evidence type="ECO:0000256" key="6">
    <source>
        <dbReference type="ARBA" id="ARBA00023136"/>
    </source>
</evidence>
<comment type="subcellular location">
    <subcellularLocation>
        <location evidence="1 8">Cell outer membrane</location>
        <topology evidence="1 8">Multi-pass membrane protein</topology>
    </subcellularLocation>
</comment>
<proteinExistence type="inferred from homology"/>
<keyword evidence="3 8" id="KW-1134">Transmembrane beta strand</keyword>
<evidence type="ECO:0000256" key="5">
    <source>
        <dbReference type="ARBA" id="ARBA00023077"/>
    </source>
</evidence>
<dbReference type="PANTHER" id="PTHR47234">
    <property type="match status" value="1"/>
</dbReference>
<keyword evidence="5 9" id="KW-0798">TonB box</keyword>
<protein>
    <submittedName>
        <fullName evidence="13">TonB-dependent receptor</fullName>
    </submittedName>
</protein>
<dbReference type="InterPro" id="IPR012910">
    <property type="entry name" value="Plug_dom"/>
</dbReference>
<comment type="similarity">
    <text evidence="8 9">Belongs to the TonB-dependent receptor family.</text>
</comment>
<keyword evidence="2 8" id="KW-0813">Transport</keyword>
<feature type="domain" description="TonB-dependent receptor-like beta-barrel" evidence="11">
    <location>
        <begin position="497"/>
        <end position="1008"/>
    </location>
</feature>